<protein>
    <submittedName>
        <fullName evidence="1">Uncharacterized protein</fullName>
    </submittedName>
</protein>
<dbReference type="Proteomes" id="UP001177021">
    <property type="component" value="Unassembled WGS sequence"/>
</dbReference>
<reference evidence="1" key="1">
    <citation type="submission" date="2023-10" db="EMBL/GenBank/DDBJ databases">
        <authorList>
            <person name="Rodriguez Cubillos JULIANA M."/>
            <person name="De Vega J."/>
        </authorList>
    </citation>
    <scope>NUCLEOTIDE SEQUENCE</scope>
</reference>
<accession>A0ACB0LZS2</accession>
<gene>
    <name evidence="1" type="ORF">MILVUS5_LOCUS38173</name>
</gene>
<proteinExistence type="predicted"/>
<dbReference type="EMBL" id="CASHSV030000716">
    <property type="protein sequence ID" value="CAJ2675051.1"/>
    <property type="molecule type" value="Genomic_DNA"/>
</dbReference>
<evidence type="ECO:0000313" key="2">
    <source>
        <dbReference type="Proteomes" id="UP001177021"/>
    </source>
</evidence>
<comment type="caution">
    <text evidence="1">The sequence shown here is derived from an EMBL/GenBank/DDBJ whole genome shotgun (WGS) entry which is preliminary data.</text>
</comment>
<keyword evidence="2" id="KW-1185">Reference proteome</keyword>
<name>A0ACB0LZS2_TRIPR</name>
<evidence type="ECO:0000313" key="1">
    <source>
        <dbReference type="EMBL" id="CAJ2675051.1"/>
    </source>
</evidence>
<organism evidence="1 2">
    <name type="scientific">Trifolium pratense</name>
    <name type="common">Red clover</name>
    <dbReference type="NCBI Taxonomy" id="57577"/>
    <lineage>
        <taxon>Eukaryota</taxon>
        <taxon>Viridiplantae</taxon>
        <taxon>Streptophyta</taxon>
        <taxon>Embryophyta</taxon>
        <taxon>Tracheophyta</taxon>
        <taxon>Spermatophyta</taxon>
        <taxon>Magnoliopsida</taxon>
        <taxon>eudicotyledons</taxon>
        <taxon>Gunneridae</taxon>
        <taxon>Pentapetalae</taxon>
        <taxon>rosids</taxon>
        <taxon>fabids</taxon>
        <taxon>Fabales</taxon>
        <taxon>Fabaceae</taxon>
        <taxon>Papilionoideae</taxon>
        <taxon>50 kb inversion clade</taxon>
        <taxon>NPAAA clade</taxon>
        <taxon>Hologalegina</taxon>
        <taxon>IRL clade</taxon>
        <taxon>Trifolieae</taxon>
        <taxon>Trifolium</taxon>
    </lineage>
</organism>
<sequence length="229" mass="26470">MSILIRTIQRAHRLKHSFPSPRLSNVLSQTLGFSHRTYSEKSVTKSPFDSNILRILRNEIEYLAPYVHQPETEFKSFIVEERPGAQVVTMKGKFGDNEDIKIDATMFDGFANVPAFGDDSSGVNVQLHLSLIVDISKREDGNGLEFVCSAWPDSLDVHKVFILKLGSTKPFDGPDFRNLKPKLQEKFREYLDTRGVDNELCNFLFHYMMHKDKIELLRWMNRLKSFVEK</sequence>